<evidence type="ECO:0000259" key="3">
    <source>
        <dbReference type="Pfam" id="PF04984"/>
    </source>
</evidence>
<reference evidence="5 6" key="1">
    <citation type="submission" date="2024-05" db="EMBL/GenBank/DDBJ databases">
        <title>Genome Sequence and Characterization of the New Strain Purple Sulfur Bacterium of Genus Thioalkalicoccus.</title>
        <authorList>
            <person name="Bryantseva I.A."/>
            <person name="Kyndt J.A."/>
            <person name="Imhoff J.F."/>
        </authorList>
    </citation>
    <scope>NUCLEOTIDE SEQUENCE [LARGE SCALE GENOMIC DNA]</scope>
    <source>
        <strain evidence="5 6">Um2</strain>
    </source>
</reference>
<dbReference type="InterPro" id="IPR020287">
    <property type="entry name" value="Tail_sheath_C"/>
</dbReference>
<dbReference type="Pfam" id="PF04984">
    <property type="entry name" value="Phage_sheath_1"/>
    <property type="match status" value="1"/>
</dbReference>
<evidence type="ECO:0000259" key="4">
    <source>
        <dbReference type="Pfam" id="PF17482"/>
    </source>
</evidence>
<comment type="caution">
    <text evidence="5">The sequence shown here is derived from an EMBL/GenBank/DDBJ whole genome shotgun (WGS) entry which is preliminary data.</text>
</comment>
<dbReference type="Pfam" id="PF17482">
    <property type="entry name" value="Phage_sheath_1C"/>
    <property type="match status" value="1"/>
</dbReference>
<name>A0ABV4BFN7_9GAMM</name>
<dbReference type="PANTHER" id="PTHR35861:SF1">
    <property type="entry name" value="PHAGE TAIL SHEATH PROTEIN"/>
    <property type="match status" value="1"/>
</dbReference>
<evidence type="ECO:0000313" key="5">
    <source>
        <dbReference type="EMBL" id="MEY6433355.1"/>
    </source>
</evidence>
<dbReference type="InterPro" id="IPR052042">
    <property type="entry name" value="Tail_sheath_structural"/>
</dbReference>
<dbReference type="RefSeq" id="WP_369667741.1">
    <property type="nucleotide sequence ID" value="NZ_JBDKXB010000020.1"/>
</dbReference>
<feature type="domain" description="Tail sheath protein C-terminal" evidence="4">
    <location>
        <begin position="294"/>
        <end position="394"/>
    </location>
</feature>
<proteinExistence type="inferred from homology"/>
<protein>
    <submittedName>
        <fullName evidence="5">Phage tail sheath C-terminal domain-containing protein</fullName>
    </submittedName>
</protein>
<keyword evidence="6" id="KW-1185">Reference proteome</keyword>
<dbReference type="Proteomes" id="UP001564408">
    <property type="component" value="Unassembled WGS sequence"/>
</dbReference>
<feature type="domain" description="Tail sheath protein subtilisin-like" evidence="3">
    <location>
        <begin position="192"/>
        <end position="286"/>
    </location>
</feature>
<organism evidence="5 6">
    <name type="scientific">Thioalkalicoccus limnaeus</name>
    <dbReference type="NCBI Taxonomy" id="120681"/>
    <lineage>
        <taxon>Bacteria</taxon>
        <taxon>Pseudomonadati</taxon>
        <taxon>Pseudomonadota</taxon>
        <taxon>Gammaproteobacteria</taxon>
        <taxon>Chromatiales</taxon>
        <taxon>Chromatiaceae</taxon>
        <taxon>Thioalkalicoccus</taxon>
    </lineage>
</organism>
<evidence type="ECO:0000256" key="1">
    <source>
        <dbReference type="ARBA" id="ARBA00008005"/>
    </source>
</evidence>
<comment type="similarity">
    <text evidence="1">Belongs to the myoviridae tail sheath protein family.</text>
</comment>
<dbReference type="InterPro" id="IPR035089">
    <property type="entry name" value="Phage_sheath_subtilisin"/>
</dbReference>
<evidence type="ECO:0000313" key="6">
    <source>
        <dbReference type="Proteomes" id="UP001564408"/>
    </source>
</evidence>
<sequence>MVNVPSTPGVYVIEVPGGPRPIGGVGTSTAAFLGVAPSRTRNLNEPVACHNWSQFVRTFVQEGDKATDLARAVFGFFVNGGTRCYVVNVGEGNSIAGDTKRRTGLACLEPIDEIAIVAAPGYTDSGSYDQLLSHCEALGDRVAVLDAPLKVDDTDRLKEMSQNQAPPTVEADGEPSPRSRPRSGLRPRDSDSGYGAFYFPWIRTHEPAEFGRGIVAAPPSGHVAGIYARVDATRGVHKAPANELVRGAIGLEYAVTHAEQAELNRKGVNCIRTIANGIRVWGARTLAPEASESRYINVRRLLNFIKESIREGTNWTVFEPNDAMLRQSVVRDVSNFLRMQWRTGALVGSRAEEAFFVKCDAENNPPEAVDNGQLIIDIGLCPSKPAEFVVFQVTQWSGGTQVEGA</sequence>
<accession>A0ABV4BFN7</accession>
<dbReference type="PANTHER" id="PTHR35861">
    <property type="match status" value="1"/>
</dbReference>
<dbReference type="Gene3D" id="3.40.50.11780">
    <property type="match status" value="1"/>
</dbReference>
<dbReference type="EMBL" id="JBDKXB010000020">
    <property type="protein sequence ID" value="MEY6433355.1"/>
    <property type="molecule type" value="Genomic_DNA"/>
</dbReference>
<gene>
    <name evidence="5" type="ORF">ABC977_13180</name>
</gene>
<feature type="region of interest" description="Disordered" evidence="2">
    <location>
        <begin position="158"/>
        <end position="191"/>
    </location>
</feature>
<evidence type="ECO:0000256" key="2">
    <source>
        <dbReference type="SAM" id="MobiDB-lite"/>
    </source>
</evidence>